<dbReference type="EMBL" id="JADJMS010000045">
    <property type="protein sequence ID" value="MBK7416398.1"/>
    <property type="molecule type" value="Genomic_DNA"/>
</dbReference>
<gene>
    <name evidence="1" type="ORF">IPJ38_16165</name>
</gene>
<organism evidence="1 2">
    <name type="scientific">Candidatus Dechloromonas phosphorivorans</name>
    <dbReference type="NCBI Taxonomy" id="2899244"/>
    <lineage>
        <taxon>Bacteria</taxon>
        <taxon>Pseudomonadati</taxon>
        <taxon>Pseudomonadota</taxon>
        <taxon>Betaproteobacteria</taxon>
        <taxon>Rhodocyclales</taxon>
        <taxon>Azonexaceae</taxon>
        <taxon>Dechloromonas</taxon>
    </lineage>
</organism>
<evidence type="ECO:0000313" key="2">
    <source>
        <dbReference type="Proteomes" id="UP000739411"/>
    </source>
</evidence>
<reference evidence="1 2" key="1">
    <citation type="submission" date="2020-10" db="EMBL/GenBank/DDBJ databases">
        <title>Connecting structure to function with the recovery of over 1000 high-quality activated sludge metagenome-assembled genomes encoding full-length rRNA genes using long-read sequencing.</title>
        <authorList>
            <person name="Singleton C.M."/>
            <person name="Petriglieri F."/>
            <person name="Kristensen J.M."/>
            <person name="Kirkegaard R.H."/>
            <person name="Michaelsen T.Y."/>
            <person name="Andersen M.H."/>
            <person name="Karst S.M."/>
            <person name="Dueholm M.S."/>
            <person name="Nielsen P.H."/>
            <person name="Albertsen M."/>
        </authorList>
    </citation>
    <scope>NUCLEOTIDE SEQUENCE [LARGE SCALE GENOMIC DNA]</scope>
    <source>
        <strain evidence="1">EsbW_18-Q3-R4-48_BATAC.463</strain>
    </source>
</reference>
<dbReference type="AlphaFoldDB" id="A0A935K4W0"/>
<name>A0A935K4W0_9RHOO</name>
<proteinExistence type="predicted"/>
<dbReference type="Proteomes" id="UP000739411">
    <property type="component" value="Unassembled WGS sequence"/>
</dbReference>
<comment type="caution">
    <text evidence="1">The sequence shown here is derived from an EMBL/GenBank/DDBJ whole genome shotgun (WGS) entry which is preliminary data.</text>
</comment>
<sequence length="275" mass="30939">MPELHERSLGTLPENRILYALHQTGSRLVGDRFLAAYLTDCIAMVDGLGPLHKFMLASEGEKRGMASNLIEFHLAQADDNLRWAAEMKAEDYHRTNVLAFLSQWAAHEAGNENIIAAILSTIQTAAASAASKFPPDRYDMAKWPWSEDLCLEIAQKLDQKAKVNTLDGGWDAAARLATLYAWLGVTVNFPAHSSAKFNEASMVRNVLLHRYGRLGQRDIKRAPHLAEYHNKAVQLTRARLSEYPSYHRCVRYPHERYHGKRLEIVTSEGVFGPVT</sequence>
<accession>A0A935K4W0</accession>
<evidence type="ECO:0000313" key="1">
    <source>
        <dbReference type="EMBL" id="MBK7416398.1"/>
    </source>
</evidence>
<protein>
    <submittedName>
        <fullName evidence="1">Uncharacterized protein</fullName>
    </submittedName>
</protein>